<dbReference type="WBParaSite" id="L893_g15994.t1">
    <property type="protein sequence ID" value="L893_g15994.t1"/>
    <property type="gene ID" value="L893_g15994"/>
</dbReference>
<feature type="transmembrane region" description="Helical" evidence="1">
    <location>
        <begin position="16"/>
        <end position="37"/>
    </location>
</feature>
<keyword evidence="2" id="KW-1185">Reference proteome</keyword>
<keyword evidence="1" id="KW-0472">Membrane</keyword>
<dbReference type="AlphaFoldDB" id="A0A1I7YG85"/>
<keyword evidence="1" id="KW-0812">Transmembrane</keyword>
<organism evidence="2 3">
    <name type="scientific">Steinernema glaseri</name>
    <dbReference type="NCBI Taxonomy" id="37863"/>
    <lineage>
        <taxon>Eukaryota</taxon>
        <taxon>Metazoa</taxon>
        <taxon>Ecdysozoa</taxon>
        <taxon>Nematoda</taxon>
        <taxon>Chromadorea</taxon>
        <taxon>Rhabditida</taxon>
        <taxon>Tylenchina</taxon>
        <taxon>Panagrolaimomorpha</taxon>
        <taxon>Strongyloidoidea</taxon>
        <taxon>Steinernematidae</taxon>
        <taxon>Steinernema</taxon>
    </lineage>
</organism>
<proteinExistence type="predicted"/>
<protein>
    <submittedName>
        <fullName evidence="3">Col_cuticle_N domain-containing protein</fullName>
    </submittedName>
</protein>
<accession>A0A1I7YG85</accession>
<evidence type="ECO:0000313" key="3">
    <source>
        <dbReference type="WBParaSite" id="L893_g15994.t1"/>
    </source>
</evidence>
<evidence type="ECO:0000313" key="2">
    <source>
        <dbReference type="Proteomes" id="UP000095287"/>
    </source>
</evidence>
<reference evidence="3" key="1">
    <citation type="submission" date="2016-11" db="UniProtKB">
        <authorList>
            <consortium name="WormBaseParasite"/>
        </authorList>
    </citation>
    <scope>IDENTIFICATION</scope>
</reference>
<sequence>MNATEHDTWSEKAMSSLIICSMMLPIFMIGFLVMSYVEYRMRTDNRISDLEFQVLGLYRIFQLPLSSRPRPEEFEEETVDPPNA</sequence>
<evidence type="ECO:0000256" key="1">
    <source>
        <dbReference type="SAM" id="Phobius"/>
    </source>
</evidence>
<keyword evidence="1" id="KW-1133">Transmembrane helix</keyword>
<dbReference type="Proteomes" id="UP000095287">
    <property type="component" value="Unplaced"/>
</dbReference>
<name>A0A1I7YG85_9BILA</name>